<evidence type="ECO:0000313" key="3">
    <source>
        <dbReference type="Proteomes" id="UP001501495"/>
    </source>
</evidence>
<evidence type="ECO:0000313" key="2">
    <source>
        <dbReference type="EMBL" id="GAA4118232.1"/>
    </source>
</evidence>
<accession>A0ABP7XIT1</accession>
<gene>
    <name evidence="2" type="ORF">GCM10022215_19600</name>
</gene>
<dbReference type="SUPFAM" id="SSF53474">
    <property type="entry name" value="alpha/beta-Hydrolases"/>
    <property type="match status" value="1"/>
</dbReference>
<keyword evidence="2" id="KW-0378">Hydrolase</keyword>
<dbReference type="PANTHER" id="PTHR43433">
    <property type="entry name" value="HYDROLASE, ALPHA/BETA FOLD FAMILY PROTEIN"/>
    <property type="match status" value="1"/>
</dbReference>
<dbReference type="InterPro" id="IPR000073">
    <property type="entry name" value="AB_hydrolase_1"/>
</dbReference>
<dbReference type="Gene3D" id="3.40.50.1820">
    <property type="entry name" value="alpha/beta hydrolase"/>
    <property type="match status" value="1"/>
</dbReference>
<dbReference type="Pfam" id="PF00561">
    <property type="entry name" value="Abhydrolase_1"/>
    <property type="match status" value="1"/>
</dbReference>
<protein>
    <submittedName>
        <fullName evidence="2">Alpha/beta hydrolase</fullName>
    </submittedName>
</protein>
<dbReference type="Proteomes" id="UP001501495">
    <property type="component" value="Unassembled WGS sequence"/>
</dbReference>
<dbReference type="PANTHER" id="PTHR43433:SF5">
    <property type="entry name" value="AB HYDROLASE-1 DOMAIN-CONTAINING PROTEIN"/>
    <property type="match status" value="1"/>
</dbReference>
<evidence type="ECO:0000259" key="1">
    <source>
        <dbReference type="Pfam" id="PF00561"/>
    </source>
</evidence>
<comment type="caution">
    <text evidence="2">The sequence shown here is derived from an EMBL/GenBank/DDBJ whole genome shotgun (WGS) entry which is preliminary data.</text>
</comment>
<dbReference type="GO" id="GO:0016787">
    <property type="term" value="F:hydrolase activity"/>
    <property type="evidence" value="ECO:0007669"/>
    <property type="project" value="UniProtKB-KW"/>
</dbReference>
<dbReference type="InterPro" id="IPR050471">
    <property type="entry name" value="AB_hydrolase"/>
</dbReference>
<reference evidence="3" key="1">
    <citation type="journal article" date="2019" name="Int. J. Syst. Evol. Microbiol.">
        <title>The Global Catalogue of Microorganisms (GCM) 10K type strain sequencing project: providing services to taxonomists for standard genome sequencing and annotation.</title>
        <authorList>
            <consortium name="The Broad Institute Genomics Platform"/>
            <consortium name="The Broad Institute Genome Sequencing Center for Infectious Disease"/>
            <person name="Wu L."/>
            <person name="Ma J."/>
        </authorList>
    </citation>
    <scope>NUCLEOTIDE SEQUENCE [LARGE SCALE GENOMIC DNA]</scope>
    <source>
        <strain evidence="3">JCM 16703</strain>
    </source>
</reference>
<dbReference type="EMBL" id="BAAAZH010000013">
    <property type="protein sequence ID" value="GAA4118232.1"/>
    <property type="molecule type" value="Genomic_DNA"/>
</dbReference>
<dbReference type="InterPro" id="IPR029058">
    <property type="entry name" value="AB_hydrolase_fold"/>
</dbReference>
<organism evidence="2 3">
    <name type="scientific">Nocardioides fonticola</name>
    <dbReference type="NCBI Taxonomy" id="450363"/>
    <lineage>
        <taxon>Bacteria</taxon>
        <taxon>Bacillati</taxon>
        <taxon>Actinomycetota</taxon>
        <taxon>Actinomycetes</taxon>
        <taxon>Propionibacteriales</taxon>
        <taxon>Nocardioidaceae</taxon>
        <taxon>Nocardioides</taxon>
    </lineage>
</organism>
<keyword evidence="3" id="KW-1185">Reference proteome</keyword>
<feature type="domain" description="AB hydrolase-1" evidence="1">
    <location>
        <begin position="55"/>
        <end position="306"/>
    </location>
</feature>
<proteinExistence type="predicted"/>
<sequence>MIGLTRSITAIGTATATATSPPQEPTMVASTHHLVTHDGLDLHVTTYGREDADVAVVLAHCWTADEEDWHYQVHDLLAAYGDRLRIVTWDHRGHGRSQAAPERACTIENLAVDMGDIIDTFAPHGRLVLAGHSIGGMTMTALPQVRPELVDRVAGLLFVSTSAGELDTVTLGLPEVGPLLRARIPAVLALRARLYSRANRRRTPSIERQVVNRFLFGTPLRLRDAGLVVDQIINCPPATMSGFYRDFMTHERASVLKAYDGVPTRVLVGTRDLLTPPHHGRRLAASIDGARFLTVPGAGHMLPLERDELVSAQLMELVEEAAATTSPAPQAPLTA</sequence>
<name>A0ABP7XIT1_9ACTN</name>